<dbReference type="PANTHER" id="PTHR45886:SF18">
    <property type="entry name" value="NR LBD DOMAIN-CONTAINING PROTEIN-RELATED"/>
    <property type="match status" value="1"/>
</dbReference>
<evidence type="ECO:0000313" key="7">
    <source>
        <dbReference type="Proteomes" id="UP001620626"/>
    </source>
</evidence>
<comment type="caution">
    <text evidence="6">The sequence shown here is derived from an EMBL/GenBank/DDBJ whole genome shotgun (WGS) entry which is preliminary data.</text>
</comment>
<proteinExistence type="inferred from homology"/>
<dbReference type="SMART" id="SM00430">
    <property type="entry name" value="HOLI"/>
    <property type="match status" value="1"/>
</dbReference>
<evidence type="ECO:0000313" key="6">
    <source>
        <dbReference type="EMBL" id="KAL3083887.1"/>
    </source>
</evidence>
<organism evidence="6 7">
    <name type="scientific">Heterodera trifolii</name>
    <dbReference type="NCBI Taxonomy" id="157864"/>
    <lineage>
        <taxon>Eukaryota</taxon>
        <taxon>Metazoa</taxon>
        <taxon>Ecdysozoa</taxon>
        <taxon>Nematoda</taxon>
        <taxon>Chromadorea</taxon>
        <taxon>Rhabditida</taxon>
        <taxon>Tylenchina</taxon>
        <taxon>Tylenchomorpha</taxon>
        <taxon>Tylenchoidea</taxon>
        <taxon>Heteroderidae</taxon>
        <taxon>Heteroderinae</taxon>
        <taxon>Heterodera</taxon>
    </lineage>
</organism>
<dbReference type="InterPro" id="IPR035500">
    <property type="entry name" value="NHR-like_dom_sf"/>
</dbReference>
<evidence type="ECO:0000259" key="5">
    <source>
        <dbReference type="PROSITE" id="PS51843"/>
    </source>
</evidence>
<dbReference type="EMBL" id="JBICBT010001088">
    <property type="protein sequence ID" value="KAL3083887.1"/>
    <property type="molecule type" value="Genomic_DNA"/>
</dbReference>
<keyword evidence="2" id="KW-0805">Transcription regulation</keyword>
<comment type="similarity">
    <text evidence="1">Belongs to the nuclear hormone receptor family.</text>
</comment>
<dbReference type="PROSITE" id="PS51843">
    <property type="entry name" value="NR_LBD"/>
    <property type="match status" value="1"/>
</dbReference>
<sequence length="241" mass="27274">MNYVIQKVMTQHGNPDEIYKQVAKHGNFGKKNGLFVLAIVSVIDLCRTMPHFGMLGPKDQAILLSFVAVPLQYLNARFYSSKINSPIVTVPNSSFSPLYLYYKNPFYAGDKTIEALSESLFVKSMEIFNKLQLTEDEFLLVRALISSHSAVTGLSDAGRRTLQHLSEHYANLLMHYLRTNYGNMAGILRYAELVHLAESVFFNAERGHEFFTYLAMVTDQGRFHAAIPPIFTPMILHGMLD</sequence>
<gene>
    <name evidence="6" type="ORF">niasHT_036458</name>
</gene>
<evidence type="ECO:0000256" key="4">
    <source>
        <dbReference type="ARBA" id="ARBA00023170"/>
    </source>
</evidence>
<protein>
    <recommendedName>
        <fullName evidence="5">NR LBD domain-containing protein</fullName>
    </recommendedName>
</protein>
<evidence type="ECO:0000256" key="2">
    <source>
        <dbReference type="ARBA" id="ARBA00023015"/>
    </source>
</evidence>
<dbReference type="PANTHER" id="PTHR45886">
    <property type="entry name" value="NUCLEAR HORMONE RECEPTOR FAMILY-RELATED-RELATED"/>
    <property type="match status" value="1"/>
</dbReference>
<dbReference type="Gene3D" id="1.10.565.10">
    <property type="entry name" value="Retinoid X Receptor"/>
    <property type="match status" value="1"/>
</dbReference>
<dbReference type="Proteomes" id="UP001620626">
    <property type="component" value="Unassembled WGS sequence"/>
</dbReference>
<keyword evidence="4" id="KW-0675">Receptor</keyword>
<reference evidence="6 7" key="1">
    <citation type="submission" date="2024-10" db="EMBL/GenBank/DDBJ databases">
        <authorList>
            <person name="Kim D."/>
        </authorList>
    </citation>
    <scope>NUCLEOTIDE SEQUENCE [LARGE SCALE GENOMIC DNA]</scope>
    <source>
        <strain evidence="6">BH-2024</strain>
    </source>
</reference>
<keyword evidence="3" id="KW-0804">Transcription</keyword>
<accession>A0ABD2IVB7</accession>
<dbReference type="SUPFAM" id="SSF48508">
    <property type="entry name" value="Nuclear receptor ligand-binding domain"/>
    <property type="match status" value="1"/>
</dbReference>
<feature type="domain" description="NR LBD" evidence="5">
    <location>
        <begin position="1"/>
        <end position="241"/>
    </location>
</feature>
<dbReference type="Pfam" id="PF00104">
    <property type="entry name" value="Hormone_recep"/>
    <property type="match status" value="1"/>
</dbReference>
<evidence type="ECO:0000256" key="3">
    <source>
        <dbReference type="ARBA" id="ARBA00023163"/>
    </source>
</evidence>
<dbReference type="InterPro" id="IPR000536">
    <property type="entry name" value="Nucl_hrmn_rcpt_lig-bd"/>
</dbReference>
<evidence type="ECO:0000256" key="1">
    <source>
        <dbReference type="ARBA" id="ARBA00005993"/>
    </source>
</evidence>
<keyword evidence="7" id="KW-1185">Reference proteome</keyword>
<name>A0ABD2IVB7_9BILA</name>
<dbReference type="AlphaFoldDB" id="A0ABD2IVB7"/>